<reference evidence="1 2" key="1">
    <citation type="journal article" date="2010" name="J. Bacteriol.">
        <title>Genome sequences of Pelagibaca bermudensis HTCC2601T and Maritimibacter alkaliphilus HTCC2654T, the type strains of two marine Roseobacter genera.</title>
        <authorList>
            <person name="Thrash J.C."/>
            <person name="Cho J.C."/>
            <person name="Ferriera S."/>
            <person name="Johnson J."/>
            <person name="Vergin K.L."/>
            <person name="Giovannoni S.J."/>
        </authorList>
    </citation>
    <scope>NUCLEOTIDE SEQUENCE [LARGE SCALE GENOMIC DNA]</scope>
    <source>
        <strain evidence="2">DSM 26914 / JCM 13377 / KCTC 12554 / HTCC2601</strain>
    </source>
</reference>
<comment type="caution">
    <text evidence="1">The sequence shown here is derived from an EMBL/GenBank/DDBJ whole genome shotgun (WGS) entry which is preliminary data.</text>
</comment>
<evidence type="ECO:0000313" key="2">
    <source>
        <dbReference type="Proteomes" id="UP000006230"/>
    </source>
</evidence>
<organism evidence="1 2">
    <name type="scientific">Salipiger bermudensis (strain DSM 26914 / JCM 13377 / KCTC 12554 / HTCC2601)</name>
    <name type="common">Pelagibaca bermudensis</name>
    <dbReference type="NCBI Taxonomy" id="314265"/>
    <lineage>
        <taxon>Bacteria</taxon>
        <taxon>Pseudomonadati</taxon>
        <taxon>Pseudomonadota</taxon>
        <taxon>Alphaproteobacteria</taxon>
        <taxon>Rhodobacterales</taxon>
        <taxon>Roseobacteraceae</taxon>
        <taxon>Salipiger</taxon>
    </lineage>
</organism>
<gene>
    <name evidence="1" type="ORF">R2601_03123</name>
</gene>
<sequence>MRPLSRSKMCMLAASGRSRMVSSERSMRSNSAALATVVTSRPSSRAWR</sequence>
<dbReference type="AlphaFoldDB" id="Q0FWM1"/>
<protein>
    <submittedName>
        <fullName evidence="1">Uncharacterized protein</fullName>
    </submittedName>
</protein>
<dbReference type="Proteomes" id="UP000006230">
    <property type="component" value="Unassembled WGS sequence"/>
</dbReference>
<proteinExistence type="predicted"/>
<dbReference type="EMBL" id="AATQ01000001">
    <property type="protein sequence ID" value="EAU48531.1"/>
    <property type="molecule type" value="Genomic_DNA"/>
</dbReference>
<dbReference type="HOGENOM" id="CLU_3155979_0_0_5"/>
<evidence type="ECO:0000313" key="1">
    <source>
        <dbReference type="EMBL" id="EAU48531.1"/>
    </source>
</evidence>
<keyword evidence="2" id="KW-1185">Reference proteome</keyword>
<accession>Q0FWM1</accession>
<name>Q0FWM1_SALBH</name>